<dbReference type="EMBL" id="MU167422">
    <property type="protein sequence ID" value="KAG0140755.1"/>
    <property type="molecule type" value="Genomic_DNA"/>
</dbReference>
<dbReference type="Proteomes" id="UP000886653">
    <property type="component" value="Unassembled WGS sequence"/>
</dbReference>
<name>A0A9P6T6N9_9BASI</name>
<accession>A0A9P6T6N9</accession>
<sequence length="74" mass="8581">MSHSRPRCDAIAFGNYTTYKNDHSWEVSITVNKDRNISQFQSLIFSGCDKHYQDISEGFKKTLFQGELQCTGWI</sequence>
<comment type="caution">
    <text evidence="1">The sequence shown here is derived from an EMBL/GenBank/DDBJ whole genome shotgun (WGS) entry which is preliminary data.</text>
</comment>
<dbReference type="AlphaFoldDB" id="A0A9P6T6N9"/>
<evidence type="ECO:0000313" key="2">
    <source>
        <dbReference type="Proteomes" id="UP000886653"/>
    </source>
</evidence>
<evidence type="ECO:0000313" key="1">
    <source>
        <dbReference type="EMBL" id="KAG0140755.1"/>
    </source>
</evidence>
<keyword evidence="2" id="KW-1185">Reference proteome</keyword>
<gene>
    <name evidence="1" type="ORF">CROQUDRAFT_664777</name>
</gene>
<reference evidence="1" key="1">
    <citation type="submission" date="2013-11" db="EMBL/GenBank/DDBJ databases">
        <title>Genome sequence of the fusiform rust pathogen reveals effectors for host alternation and coevolution with pine.</title>
        <authorList>
            <consortium name="DOE Joint Genome Institute"/>
            <person name="Smith K."/>
            <person name="Pendleton A."/>
            <person name="Kubisiak T."/>
            <person name="Anderson C."/>
            <person name="Salamov A."/>
            <person name="Aerts A."/>
            <person name="Riley R."/>
            <person name="Clum A."/>
            <person name="Lindquist E."/>
            <person name="Ence D."/>
            <person name="Campbell M."/>
            <person name="Kronenberg Z."/>
            <person name="Feau N."/>
            <person name="Dhillon B."/>
            <person name="Hamelin R."/>
            <person name="Burleigh J."/>
            <person name="Smith J."/>
            <person name="Yandell M."/>
            <person name="Nelson C."/>
            <person name="Grigoriev I."/>
            <person name="Davis J."/>
        </authorList>
    </citation>
    <scope>NUCLEOTIDE SEQUENCE</scope>
    <source>
        <strain evidence="1">G11</strain>
    </source>
</reference>
<protein>
    <submittedName>
        <fullName evidence="1">Uncharacterized protein</fullName>
    </submittedName>
</protein>
<organism evidence="1 2">
    <name type="scientific">Cronartium quercuum f. sp. fusiforme G11</name>
    <dbReference type="NCBI Taxonomy" id="708437"/>
    <lineage>
        <taxon>Eukaryota</taxon>
        <taxon>Fungi</taxon>
        <taxon>Dikarya</taxon>
        <taxon>Basidiomycota</taxon>
        <taxon>Pucciniomycotina</taxon>
        <taxon>Pucciniomycetes</taxon>
        <taxon>Pucciniales</taxon>
        <taxon>Coleosporiaceae</taxon>
        <taxon>Cronartium</taxon>
    </lineage>
</organism>
<proteinExistence type="predicted"/>